<dbReference type="SMART" id="SM00534">
    <property type="entry name" value="MUTSac"/>
    <property type="match status" value="1"/>
</dbReference>
<evidence type="ECO:0000259" key="4">
    <source>
        <dbReference type="PROSITE" id="PS00486"/>
    </source>
</evidence>
<dbReference type="InterPro" id="IPR045076">
    <property type="entry name" value="MutS"/>
</dbReference>
<evidence type="ECO:0000256" key="3">
    <source>
        <dbReference type="ARBA" id="ARBA00023125"/>
    </source>
</evidence>
<evidence type="ECO:0000313" key="6">
    <source>
        <dbReference type="Proteomes" id="UP001153076"/>
    </source>
</evidence>
<organism evidence="5 6">
    <name type="scientific">Carnegiea gigantea</name>
    <dbReference type="NCBI Taxonomy" id="171969"/>
    <lineage>
        <taxon>Eukaryota</taxon>
        <taxon>Viridiplantae</taxon>
        <taxon>Streptophyta</taxon>
        <taxon>Embryophyta</taxon>
        <taxon>Tracheophyta</taxon>
        <taxon>Spermatophyta</taxon>
        <taxon>Magnoliopsida</taxon>
        <taxon>eudicotyledons</taxon>
        <taxon>Gunneridae</taxon>
        <taxon>Pentapetalae</taxon>
        <taxon>Caryophyllales</taxon>
        <taxon>Cactineae</taxon>
        <taxon>Cactaceae</taxon>
        <taxon>Cactoideae</taxon>
        <taxon>Echinocereeae</taxon>
        <taxon>Carnegiea</taxon>
    </lineage>
</organism>
<dbReference type="GO" id="GO:0016887">
    <property type="term" value="F:ATP hydrolysis activity"/>
    <property type="evidence" value="ECO:0007669"/>
    <property type="project" value="InterPro"/>
</dbReference>
<evidence type="ECO:0000313" key="5">
    <source>
        <dbReference type="EMBL" id="KAJ8428866.1"/>
    </source>
</evidence>
<comment type="caution">
    <text evidence="5">The sequence shown here is derived from an EMBL/GenBank/DDBJ whole genome shotgun (WGS) entry which is preliminary data.</text>
</comment>
<keyword evidence="2" id="KW-0067">ATP-binding</keyword>
<dbReference type="InterPro" id="IPR005747">
    <property type="entry name" value="MutS2"/>
</dbReference>
<protein>
    <recommendedName>
        <fullName evidence="4">DNA mismatch repair proteins mutS family domain-containing protein</fullName>
    </recommendedName>
</protein>
<feature type="domain" description="DNA mismatch repair proteins mutS family" evidence="4">
    <location>
        <begin position="514"/>
        <end position="530"/>
    </location>
</feature>
<dbReference type="GO" id="GO:0004519">
    <property type="term" value="F:endonuclease activity"/>
    <property type="evidence" value="ECO:0007669"/>
    <property type="project" value="UniProtKB-KW"/>
</dbReference>
<dbReference type="Pfam" id="PF00488">
    <property type="entry name" value="MutS_V"/>
    <property type="match status" value="1"/>
</dbReference>
<dbReference type="GO" id="GO:0140664">
    <property type="term" value="F:ATP-dependent DNA damage sensor activity"/>
    <property type="evidence" value="ECO:0007669"/>
    <property type="project" value="InterPro"/>
</dbReference>
<dbReference type="Gene3D" id="3.40.50.300">
    <property type="entry name" value="P-loop containing nucleotide triphosphate hydrolases"/>
    <property type="match status" value="1"/>
</dbReference>
<dbReference type="PANTHER" id="PTHR48466">
    <property type="entry name" value="OS10G0509000 PROTEIN-RELATED"/>
    <property type="match status" value="1"/>
</dbReference>
<dbReference type="InterPro" id="IPR036187">
    <property type="entry name" value="DNA_mismatch_repair_MutS_sf"/>
</dbReference>
<dbReference type="InterPro" id="IPR027417">
    <property type="entry name" value="P-loop_NTPase"/>
</dbReference>
<dbReference type="GO" id="GO:0045910">
    <property type="term" value="P:negative regulation of DNA recombination"/>
    <property type="evidence" value="ECO:0007669"/>
    <property type="project" value="InterPro"/>
</dbReference>
<dbReference type="PIRSF" id="PIRSF005814">
    <property type="entry name" value="MutS_YshD"/>
    <property type="match status" value="1"/>
</dbReference>
<dbReference type="Proteomes" id="UP001153076">
    <property type="component" value="Unassembled WGS sequence"/>
</dbReference>
<evidence type="ECO:0000256" key="1">
    <source>
        <dbReference type="ARBA" id="ARBA00022741"/>
    </source>
</evidence>
<name>A0A9Q1Q533_9CARY</name>
<gene>
    <name evidence="5" type="ORF">Cgig2_010808</name>
</gene>
<dbReference type="PROSITE" id="PS00486">
    <property type="entry name" value="DNA_MISMATCH_REPAIR_2"/>
    <property type="match status" value="1"/>
</dbReference>
<accession>A0A9Q1Q533</accession>
<dbReference type="SUPFAM" id="SSF52540">
    <property type="entry name" value="P-loop containing nucleoside triphosphate hydrolases"/>
    <property type="match status" value="1"/>
</dbReference>
<reference evidence="5" key="1">
    <citation type="submission" date="2022-04" db="EMBL/GenBank/DDBJ databases">
        <title>Carnegiea gigantea Genome sequencing and assembly v2.</title>
        <authorList>
            <person name="Copetti D."/>
            <person name="Sanderson M.J."/>
            <person name="Burquez A."/>
            <person name="Wojciechowski M.F."/>
        </authorList>
    </citation>
    <scope>NUCLEOTIDE SEQUENCE</scope>
    <source>
        <strain evidence="5">SGP5-SGP5p</strain>
        <tissue evidence="5">Aerial part</tissue>
    </source>
</reference>
<dbReference type="EMBL" id="JAKOGI010000961">
    <property type="protein sequence ID" value="KAJ8428866.1"/>
    <property type="molecule type" value="Genomic_DNA"/>
</dbReference>
<proteinExistence type="predicted"/>
<dbReference type="NCBIfam" id="TIGR01069">
    <property type="entry name" value="mutS2"/>
    <property type="match status" value="1"/>
</dbReference>
<sequence length="663" mass="73766">MELTLSVDPFVITKTPLHYHRNHCCLLRRFHHRQFRRSHLSCRLSLSSNPSEPATLAEELQSETLKTLEWNRVCNQLSSFTSTSMGRSEAQSGSIPMGRSLEESQTLLAQTTAALSLPRPLDLSGIVDVSDIVELSRFGQLLTIGELCSVKRTLRSARRLMEQLEEFCSSDCSQRISPLLEILQNCNFLVELEQKIEFCVDCSLSVVLDRASDDLKIIRSERKDNMDALESLLRSISDQVFRAGGIDKPLITNRRSRMCVGIKASHRSFLRGGVVLNVSSSGTTYFMEPKEAVYLNNMEVRLANAEKDEEHAILSLLTSELGKSAADINDLLDRIKEVDLAVARAGYAKWLNGVCPTLNSVASNGTLLVDIEGIHHPLLLEPCLSRLKDVQRPNCGNSQQLDERVAINCSREPPDEVSNFPVPIDIKIRQGTSVVIISGPNAGGKTASMKTFGLVSLMSKAGLYLPAKRIPVLPWFDLVLADIGDHQSLERSLSTFSGHILRIVKILEAASKNSLVLIDEIGSGTDPSEGAALSASILQYLKDRVNLAVVTTHYADLSRLKEINDQFENAAMEFSLDTLQPTYQVLWGCAGDSNALRIARRIGFDNKIIDRAESWLKRLMPEKQGQRKGMLYRSLSEERDKMENRARGAASLRSDVMDLYHEV</sequence>
<evidence type="ECO:0000256" key="2">
    <source>
        <dbReference type="ARBA" id="ARBA00022840"/>
    </source>
</evidence>
<dbReference type="SUPFAM" id="SSF48334">
    <property type="entry name" value="DNA repair protein MutS, domain III"/>
    <property type="match status" value="1"/>
</dbReference>
<dbReference type="AlphaFoldDB" id="A0A9Q1Q533"/>
<dbReference type="InterPro" id="IPR007696">
    <property type="entry name" value="DNA_mismatch_repair_MutS_core"/>
</dbReference>
<dbReference type="OrthoDB" id="1924787at2759"/>
<keyword evidence="1" id="KW-0547">Nucleotide-binding</keyword>
<dbReference type="GO" id="GO:0006298">
    <property type="term" value="P:mismatch repair"/>
    <property type="evidence" value="ECO:0007669"/>
    <property type="project" value="InterPro"/>
</dbReference>
<keyword evidence="3" id="KW-0238">DNA-binding</keyword>
<keyword evidence="6" id="KW-1185">Reference proteome</keyword>
<dbReference type="GO" id="GO:0030983">
    <property type="term" value="F:mismatched DNA binding"/>
    <property type="evidence" value="ECO:0007669"/>
    <property type="project" value="InterPro"/>
</dbReference>
<dbReference type="PANTHER" id="PTHR48466:SF1">
    <property type="entry name" value="SMR DOMAIN-CONTAINING PROTEIN"/>
    <property type="match status" value="1"/>
</dbReference>
<dbReference type="GO" id="GO:0005524">
    <property type="term" value="F:ATP binding"/>
    <property type="evidence" value="ECO:0007669"/>
    <property type="project" value="UniProtKB-KW"/>
</dbReference>
<dbReference type="InterPro" id="IPR000432">
    <property type="entry name" value="DNA_mismatch_repair_MutS_C"/>
</dbReference>
<dbReference type="SMART" id="SM00533">
    <property type="entry name" value="MUTSd"/>
    <property type="match status" value="1"/>
</dbReference>